<dbReference type="AlphaFoldDB" id="A0A2P2QEK9"/>
<sequence>MIFSFDSYRLITSNVFVVTKKNFTSGCFLYFCCI</sequence>
<protein>
    <submittedName>
        <fullName evidence="1">Uncharacterized protein</fullName>
    </submittedName>
</protein>
<evidence type="ECO:0000313" key="1">
    <source>
        <dbReference type="EMBL" id="MBX65418.1"/>
    </source>
</evidence>
<reference evidence="1" key="1">
    <citation type="submission" date="2018-02" db="EMBL/GenBank/DDBJ databases">
        <title>Rhizophora mucronata_Transcriptome.</title>
        <authorList>
            <person name="Meera S.P."/>
            <person name="Sreeshan A."/>
            <person name="Augustine A."/>
        </authorList>
    </citation>
    <scope>NUCLEOTIDE SEQUENCE</scope>
    <source>
        <tissue evidence="1">Leaf</tissue>
    </source>
</reference>
<name>A0A2P2QEK9_RHIMU</name>
<organism evidence="1">
    <name type="scientific">Rhizophora mucronata</name>
    <name type="common">Asiatic mangrove</name>
    <dbReference type="NCBI Taxonomy" id="61149"/>
    <lineage>
        <taxon>Eukaryota</taxon>
        <taxon>Viridiplantae</taxon>
        <taxon>Streptophyta</taxon>
        <taxon>Embryophyta</taxon>
        <taxon>Tracheophyta</taxon>
        <taxon>Spermatophyta</taxon>
        <taxon>Magnoliopsida</taxon>
        <taxon>eudicotyledons</taxon>
        <taxon>Gunneridae</taxon>
        <taxon>Pentapetalae</taxon>
        <taxon>rosids</taxon>
        <taxon>fabids</taxon>
        <taxon>Malpighiales</taxon>
        <taxon>Rhizophoraceae</taxon>
        <taxon>Rhizophora</taxon>
    </lineage>
</organism>
<accession>A0A2P2QEK9</accession>
<dbReference type="EMBL" id="GGEC01084934">
    <property type="protein sequence ID" value="MBX65418.1"/>
    <property type="molecule type" value="Transcribed_RNA"/>
</dbReference>
<proteinExistence type="predicted"/>